<evidence type="ECO:0000313" key="2">
    <source>
        <dbReference type="EMBL" id="KAH6899743.1"/>
    </source>
</evidence>
<keyword evidence="1" id="KW-0812">Transmembrane</keyword>
<sequence length="88" mass="9974">MTDSDRPTTEWEIRMRNPASLIIDIFLFRIILLSTSKCSVELLPASYGLLFAAVCVGVVPLFMELRIAKLRFRPVRATSLLVPGRSRH</sequence>
<dbReference type="AlphaFoldDB" id="A0A9P8WHT6"/>
<protein>
    <submittedName>
        <fullName evidence="2">Uncharacterized protein</fullName>
    </submittedName>
</protein>
<keyword evidence="3" id="KW-1185">Reference proteome</keyword>
<evidence type="ECO:0000256" key="1">
    <source>
        <dbReference type="SAM" id="Phobius"/>
    </source>
</evidence>
<comment type="caution">
    <text evidence="2">The sequence shown here is derived from an EMBL/GenBank/DDBJ whole genome shotgun (WGS) entry which is preliminary data.</text>
</comment>
<name>A0A9P8WHT6_9HYPO</name>
<dbReference type="EMBL" id="JAGPYM010000001">
    <property type="protein sequence ID" value="KAH6899743.1"/>
    <property type="molecule type" value="Genomic_DNA"/>
</dbReference>
<keyword evidence="1" id="KW-0472">Membrane</keyword>
<keyword evidence="1" id="KW-1133">Transmembrane helix</keyword>
<gene>
    <name evidence="2" type="ORF">B0T10DRAFT_468587</name>
</gene>
<feature type="transmembrane region" description="Helical" evidence="1">
    <location>
        <begin position="42"/>
        <end position="63"/>
    </location>
</feature>
<reference evidence="2 3" key="1">
    <citation type="journal article" date="2021" name="Nat. Commun.">
        <title>Genetic determinants of endophytism in the Arabidopsis root mycobiome.</title>
        <authorList>
            <person name="Mesny F."/>
            <person name="Miyauchi S."/>
            <person name="Thiergart T."/>
            <person name="Pickel B."/>
            <person name="Atanasova L."/>
            <person name="Karlsson M."/>
            <person name="Huettel B."/>
            <person name="Barry K.W."/>
            <person name="Haridas S."/>
            <person name="Chen C."/>
            <person name="Bauer D."/>
            <person name="Andreopoulos W."/>
            <person name="Pangilinan J."/>
            <person name="LaButti K."/>
            <person name="Riley R."/>
            <person name="Lipzen A."/>
            <person name="Clum A."/>
            <person name="Drula E."/>
            <person name="Henrissat B."/>
            <person name="Kohler A."/>
            <person name="Grigoriev I.V."/>
            <person name="Martin F.M."/>
            <person name="Hacquard S."/>
        </authorList>
    </citation>
    <scope>NUCLEOTIDE SEQUENCE [LARGE SCALE GENOMIC DNA]</scope>
    <source>
        <strain evidence="2 3">MPI-CAGE-CH-0241</strain>
    </source>
</reference>
<evidence type="ECO:0000313" key="3">
    <source>
        <dbReference type="Proteomes" id="UP000777438"/>
    </source>
</evidence>
<proteinExistence type="predicted"/>
<feature type="transmembrane region" description="Helical" evidence="1">
    <location>
        <begin position="21"/>
        <end position="36"/>
    </location>
</feature>
<organism evidence="2 3">
    <name type="scientific">Thelonectria olida</name>
    <dbReference type="NCBI Taxonomy" id="1576542"/>
    <lineage>
        <taxon>Eukaryota</taxon>
        <taxon>Fungi</taxon>
        <taxon>Dikarya</taxon>
        <taxon>Ascomycota</taxon>
        <taxon>Pezizomycotina</taxon>
        <taxon>Sordariomycetes</taxon>
        <taxon>Hypocreomycetidae</taxon>
        <taxon>Hypocreales</taxon>
        <taxon>Nectriaceae</taxon>
        <taxon>Thelonectria</taxon>
    </lineage>
</organism>
<accession>A0A9P8WHT6</accession>
<dbReference type="Proteomes" id="UP000777438">
    <property type="component" value="Unassembled WGS sequence"/>
</dbReference>